<protein>
    <recommendedName>
        <fullName evidence="3">DUF2877 domain-containing protein</fullName>
    </recommendedName>
</protein>
<evidence type="ECO:0000313" key="1">
    <source>
        <dbReference type="EMBL" id="EXG79421.1"/>
    </source>
</evidence>
<gene>
    <name evidence="1" type="ORF">CryarDRAFT_0456</name>
</gene>
<dbReference type="Proteomes" id="UP000021053">
    <property type="component" value="Unassembled WGS sequence"/>
</dbReference>
<organism evidence="1 2">
    <name type="scientific">Cryptosporangium arvum DSM 44712</name>
    <dbReference type="NCBI Taxonomy" id="927661"/>
    <lineage>
        <taxon>Bacteria</taxon>
        <taxon>Bacillati</taxon>
        <taxon>Actinomycetota</taxon>
        <taxon>Actinomycetes</taxon>
        <taxon>Cryptosporangiales</taxon>
        <taxon>Cryptosporangiaceae</taxon>
        <taxon>Cryptosporangium</taxon>
    </lineage>
</organism>
<name>A0A011ABM2_9ACTN</name>
<dbReference type="HOGENOM" id="CLU_072005_0_0_11"/>
<reference evidence="1 2" key="1">
    <citation type="submission" date="2013-07" db="EMBL/GenBank/DDBJ databases">
        <authorList>
            <consortium name="DOE Joint Genome Institute"/>
            <person name="Eisen J."/>
            <person name="Huntemann M."/>
            <person name="Han J."/>
            <person name="Chen A."/>
            <person name="Kyrpides N."/>
            <person name="Mavromatis K."/>
            <person name="Markowitz V."/>
            <person name="Palaniappan K."/>
            <person name="Ivanova N."/>
            <person name="Schaumberg A."/>
            <person name="Pati A."/>
            <person name="Liolios K."/>
            <person name="Nordberg H.P."/>
            <person name="Cantor M.N."/>
            <person name="Hua S.X."/>
            <person name="Woyke T."/>
        </authorList>
    </citation>
    <scope>NUCLEOTIDE SEQUENCE [LARGE SCALE GENOMIC DNA]</scope>
    <source>
        <strain evidence="1 2">DSM 44712</strain>
    </source>
</reference>
<proteinExistence type="predicted"/>
<keyword evidence="2" id="KW-1185">Reference proteome</keyword>
<sequence length="250" mass="25518">MTLPGAASMALAPVLSGPTRSVTVTAALPRALYLATGDPHVPALCVIAADAVRVPCAIRLGPGVPVPTAVVGSTAYVGDGRLAVGDRAVAVTRWWRPSRPRVQLSDLHARQRALRTDADVSALSGTSVRELLGRGEGLTPYGDDILSGALVTLIAGGHHAGQVIASMVAHELATRPGATTAVSAALLTHAMRGECIPELAAVLTDPLERLDSAVEALLRVGHSSGGGLLQGVRTGLEVLTGPAPTVRMVK</sequence>
<dbReference type="EMBL" id="JFBT01000001">
    <property type="protein sequence ID" value="EXG79421.1"/>
    <property type="molecule type" value="Genomic_DNA"/>
</dbReference>
<dbReference type="AlphaFoldDB" id="A0A011ABM2"/>
<dbReference type="OrthoDB" id="4933449at2"/>
<dbReference type="RefSeq" id="WP_084699948.1">
    <property type="nucleotide sequence ID" value="NZ_KK073874.1"/>
</dbReference>
<dbReference type="Pfam" id="PF11392">
    <property type="entry name" value="AllH"/>
    <property type="match status" value="1"/>
</dbReference>
<dbReference type="InterPro" id="IPR021530">
    <property type="entry name" value="AllH-like"/>
</dbReference>
<evidence type="ECO:0008006" key="3">
    <source>
        <dbReference type="Google" id="ProtNLM"/>
    </source>
</evidence>
<evidence type="ECO:0000313" key="2">
    <source>
        <dbReference type="Proteomes" id="UP000021053"/>
    </source>
</evidence>
<comment type="caution">
    <text evidence="1">The sequence shown here is derived from an EMBL/GenBank/DDBJ whole genome shotgun (WGS) entry which is preliminary data.</text>
</comment>
<accession>A0A011ABM2</accession>